<feature type="domain" description="HD" evidence="1">
    <location>
        <begin position="56"/>
        <end position="162"/>
    </location>
</feature>
<protein>
    <submittedName>
        <fullName evidence="2">HD domain-containing protein</fullName>
    </submittedName>
</protein>
<dbReference type="Proteomes" id="UP001602013">
    <property type="component" value="Unassembled WGS sequence"/>
</dbReference>
<dbReference type="EMBL" id="JBIASD010000005">
    <property type="protein sequence ID" value="MFF3665965.1"/>
    <property type="molecule type" value="Genomic_DNA"/>
</dbReference>
<evidence type="ECO:0000313" key="3">
    <source>
        <dbReference type="Proteomes" id="UP001602013"/>
    </source>
</evidence>
<sequence length="222" mass="24385">MTTPLPAAPVPANGPVDTSPIVLTPARGSDLDAIWSAVVPETRVRSNDIHLPVSLAYAERLCDAHPEADALLVRVAILLHDVGWGRVDESRIIAEGFTGDWRKAAIRYEHEKQGCEIAREVLPPLGYDDAFIERVTAIIDGHDTRAEAYSLEDALVRDADRLWRFDHVGIALASGWFSMDPATYCARLRAEIVPELLTRAAIEMALASLARSEALLKTDVLR</sequence>
<proteinExistence type="predicted"/>
<reference evidence="2 3" key="1">
    <citation type="submission" date="2024-10" db="EMBL/GenBank/DDBJ databases">
        <title>The Natural Products Discovery Center: Release of the First 8490 Sequenced Strains for Exploring Actinobacteria Biosynthetic Diversity.</title>
        <authorList>
            <person name="Kalkreuter E."/>
            <person name="Kautsar S.A."/>
            <person name="Yang D."/>
            <person name="Bader C.D."/>
            <person name="Teijaro C.N."/>
            <person name="Fluegel L."/>
            <person name="Davis C.M."/>
            <person name="Simpson J.R."/>
            <person name="Lauterbach L."/>
            <person name="Steele A.D."/>
            <person name="Gui C."/>
            <person name="Meng S."/>
            <person name="Li G."/>
            <person name="Viehrig K."/>
            <person name="Ye F."/>
            <person name="Su P."/>
            <person name="Kiefer A.F."/>
            <person name="Nichols A."/>
            <person name="Cepeda A.J."/>
            <person name="Yan W."/>
            <person name="Fan B."/>
            <person name="Jiang Y."/>
            <person name="Adhikari A."/>
            <person name="Zheng C.-J."/>
            <person name="Schuster L."/>
            <person name="Cowan T.M."/>
            <person name="Smanski M.J."/>
            <person name="Chevrette M.G."/>
            <person name="De Carvalho L.P.S."/>
            <person name="Shen B."/>
        </authorList>
    </citation>
    <scope>NUCLEOTIDE SEQUENCE [LARGE SCALE GENOMIC DNA]</scope>
    <source>
        <strain evidence="2 3">NPDC002173</strain>
    </source>
</reference>
<keyword evidence="3" id="KW-1185">Reference proteome</keyword>
<accession>A0ABW6SLV3</accession>
<dbReference type="Pfam" id="PF01966">
    <property type="entry name" value="HD"/>
    <property type="match status" value="1"/>
</dbReference>
<dbReference type="CDD" id="cd00077">
    <property type="entry name" value="HDc"/>
    <property type="match status" value="1"/>
</dbReference>
<organism evidence="2 3">
    <name type="scientific">Microtetraspora malaysiensis</name>
    <dbReference type="NCBI Taxonomy" id="161358"/>
    <lineage>
        <taxon>Bacteria</taxon>
        <taxon>Bacillati</taxon>
        <taxon>Actinomycetota</taxon>
        <taxon>Actinomycetes</taxon>
        <taxon>Streptosporangiales</taxon>
        <taxon>Streptosporangiaceae</taxon>
        <taxon>Microtetraspora</taxon>
    </lineage>
</organism>
<name>A0ABW6SLV3_9ACTN</name>
<dbReference type="Gene3D" id="1.10.3210.10">
    <property type="entry name" value="Hypothetical protein af1432"/>
    <property type="match status" value="1"/>
</dbReference>
<gene>
    <name evidence="2" type="ORF">ACFYXI_10265</name>
</gene>
<dbReference type="InterPro" id="IPR003607">
    <property type="entry name" value="HD/PDEase_dom"/>
</dbReference>
<comment type="caution">
    <text evidence="2">The sequence shown here is derived from an EMBL/GenBank/DDBJ whole genome shotgun (WGS) entry which is preliminary data.</text>
</comment>
<evidence type="ECO:0000259" key="1">
    <source>
        <dbReference type="Pfam" id="PF01966"/>
    </source>
</evidence>
<evidence type="ECO:0000313" key="2">
    <source>
        <dbReference type="EMBL" id="MFF3665965.1"/>
    </source>
</evidence>
<dbReference type="SUPFAM" id="SSF109604">
    <property type="entry name" value="HD-domain/PDEase-like"/>
    <property type="match status" value="1"/>
</dbReference>
<dbReference type="InterPro" id="IPR006674">
    <property type="entry name" value="HD_domain"/>
</dbReference>
<dbReference type="RefSeq" id="WP_067137062.1">
    <property type="nucleotide sequence ID" value="NZ_BBYJ01000018.1"/>
</dbReference>